<feature type="transmembrane region" description="Helical" evidence="6">
    <location>
        <begin position="190"/>
        <end position="208"/>
    </location>
</feature>
<evidence type="ECO:0000256" key="1">
    <source>
        <dbReference type="ARBA" id="ARBA00004141"/>
    </source>
</evidence>
<dbReference type="SUPFAM" id="SSF103473">
    <property type="entry name" value="MFS general substrate transporter"/>
    <property type="match status" value="2"/>
</dbReference>
<keyword evidence="2 6" id="KW-0812">Transmembrane</keyword>
<dbReference type="RefSeq" id="XP_070915447.1">
    <property type="nucleotide sequence ID" value="XM_071059346.1"/>
</dbReference>
<sequence length="581" mass="63502">MQSPQPPPKGDATHSSEHHDDPRFASQPARVADPEKTTTTVLSEAQAGVQRIEAAASVWPKWHLVAAYGMIWLIYVITSLQEVVVRAFTPFVTSAFALHSLLAATYIFSSIIAGLAKLPLAKILDLWGRPQGMTLMLVIWVIGFIMMAACNGVEMFAAAQVFSAVGAQGVSYCLTVFIADTSSLRNRGLALAWATSPFIFTVFAGGPMADAIIRGPGWRWGFGIFAILTPAVVAPMILLFYWNQHRAKKLGTLTSQKHHFSIKSAKSLAVEFDVLGVLLLAAGMALFLTPLSIYSYQEHQWRSPLIICLIIFGGLLIIVFVLYEYFLAPVNFVPVHMLANRNVLLSGIALLFVFFNASVWGSYFSSMLMVVWNQTITNATYISNIYRPGSCLSALVFGVLIRWTRRFKWVALYFAIPLMMLGVGLMINFRQPDTDIGYIVMTQVFTAFAGGPIVICVELAMMSTVTHQEIAAIIAILDLFGSVGTAVGSTVSAAIWTGSFPAALRRHLPPDAPIGSIYSSLYSQLGYVAGSPIRQGIALAYAESQRYMLVTSVCLLAAALICVVFWRDVKLEDKQVKGVVL</sequence>
<feature type="transmembrane region" description="Helical" evidence="6">
    <location>
        <begin position="220"/>
        <end position="242"/>
    </location>
</feature>
<feature type="transmembrane region" description="Helical" evidence="6">
    <location>
        <begin position="410"/>
        <end position="430"/>
    </location>
</feature>
<dbReference type="PANTHER" id="PTHR23501">
    <property type="entry name" value="MAJOR FACILITATOR SUPERFAMILY"/>
    <property type="match status" value="1"/>
</dbReference>
<feature type="transmembrane region" description="Helical" evidence="6">
    <location>
        <begin position="96"/>
        <end position="120"/>
    </location>
</feature>
<feature type="transmembrane region" description="Helical" evidence="6">
    <location>
        <begin position="547"/>
        <end position="566"/>
    </location>
</feature>
<reference evidence="8 9" key="1">
    <citation type="submission" date="2024-09" db="EMBL/GenBank/DDBJ databases">
        <title>Itraconazole resistance in Madurella fahalii resulting from another homologue of gene encoding cytochrome P450 14-alpha sterol demethylase (CYP51).</title>
        <authorList>
            <person name="Yoshioka I."/>
            <person name="Fahal A.H."/>
            <person name="Kaneko S."/>
            <person name="Yaguchi T."/>
        </authorList>
    </citation>
    <scope>NUCLEOTIDE SEQUENCE [LARGE SCALE GENOMIC DNA]</scope>
    <source>
        <strain evidence="8 9">IFM 68171</strain>
    </source>
</reference>
<keyword evidence="3 6" id="KW-1133">Transmembrane helix</keyword>
<dbReference type="GeneID" id="98174669"/>
<keyword evidence="9" id="KW-1185">Reference proteome</keyword>
<dbReference type="Pfam" id="PF07690">
    <property type="entry name" value="MFS_1"/>
    <property type="match status" value="1"/>
</dbReference>
<feature type="transmembrane region" description="Helical" evidence="6">
    <location>
        <begin position="155"/>
        <end position="178"/>
    </location>
</feature>
<dbReference type="InterPro" id="IPR020846">
    <property type="entry name" value="MFS_dom"/>
</dbReference>
<feature type="transmembrane region" description="Helical" evidence="6">
    <location>
        <begin position="472"/>
        <end position="496"/>
    </location>
</feature>
<feature type="transmembrane region" description="Helical" evidence="6">
    <location>
        <begin position="65"/>
        <end position="84"/>
    </location>
</feature>
<evidence type="ECO:0000313" key="8">
    <source>
        <dbReference type="EMBL" id="GAB1313716.1"/>
    </source>
</evidence>
<evidence type="ECO:0000256" key="6">
    <source>
        <dbReference type="SAM" id="Phobius"/>
    </source>
</evidence>
<keyword evidence="4 6" id="KW-0472">Membrane</keyword>
<proteinExistence type="predicted"/>
<evidence type="ECO:0000256" key="5">
    <source>
        <dbReference type="SAM" id="MobiDB-lite"/>
    </source>
</evidence>
<feature type="transmembrane region" description="Helical" evidence="6">
    <location>
        <begin position="301"/>
        <end position="323"/>
    </location>
</feature>
<protein>
    <recommendedName>
        <fullName evidence="7">Major facilitator superfamily (MFS) profile domain-containing protein</fullName>
    </recommendedName>
</protein>
<name>A0ABQ0G7J2_9PEZI</name>
<evidence type="ECO:0000256" key="2">
    <source>
        <dbReference type="ARBA" id="ARBA00022692"/>
    </source>
</evidence>
<organism evidence="8 9">
    <name type="scientific">Madurella fahalii</name>
    <dbReference type="NCBI Taxonomy" id="1157608"/>
    <lineage>
        <taxon>Eukaryota</taxon>
        <taxon>Fungi</taxon>
        <taxon>Dikarya</taxon>
        <taxon>Ascomycota</taxon>
        <taxon>Pezizomycotina</taxon>
        <taxon>Sordariomycetes</taxon>
        <taxon>Sordariomycetidae</taxon>
        <taxon>Sordariales</taxon>
        <taxon>Sordariales incertae sedis</taxon>
        <taxon>Madurella</taxon>
    </lineage>
</organism>
<dbReference type="Gene3D" id="1.20.1250.20">
    <property type="entry name" value="MFS general substrate transporter like domains"/>
    <property type="match status" value="2"/>
</dbReference>
<dbReference type="EMBL" id="BAAFSV010000002">
    <property type="protein sequence ID" value="GAB1313716.1"/>
    <property type="molecule type" value="Genomic_DNA"/>
</dbReference>
<evidence type="ECO:0000313" key="9">
    <source>
        <dbReference type="Proteomes" id="UP001628179"/>
    </source>
</evidence>
<evidence type="ECO:0000259" key="7">
    <source>
        <dbReference type="PROSITE" id="PS50850"/>
    </source>
</evidence>
<comment type="caution">
    <text evidence="8">The sequence shown here is derived from an EMBL/GenBank/DDBJ whole genome shotgun (WGS) entry which is preliminary data.</text>
</comment>
<feature type="domain" description="Major facilitator superfamily (MFS) profile" evidence="7">
    <location>
        <begin position="67"/>
        <end position="570"/>
    </location>
</feature>
<feature type="transmembrane region" description="Helical" evidence="6">
    <location>
        <begin position="132"/>
        <end position="149"/>
    </location>
</feature>
<dbReference type="Proteomes" id="UP001628179">
    <property type="component" value="Unassembled WGS sequence"/>
</dbReference>
<evidence type="ECO:0000256" key="3">
    <source>
        <dbReference type="ARBA" id="ARBA00022989"/>
    </source>
</evidence>
<feature type="transmembrane region" description="Helical" evidence="6">
    <location>
        <begin position="343"/>
        <end position="365"/>
    </location>
</feature>
<dbReference type="PANTHER" id="PTHR23501:SF3">
    <property type="entry name" value="MAJOR FACILITATOR SUPERFAMILY (MFS) PROFILE DOMAIN-CONTAINING PROTEIN"/>
    <property type="match status" value="1"/>
</dbReference>
<evidence type="ECO:0000256" key="4">
    <source>
        <dbReference type="ARBA" id="ARBA00023136"/>
    </source>
</evidence>
<dbReference type="PROSITE" id="PS50850">
    <property type="entry name" value="MFS"/>
    <property type="match status" value="1"/>
</dbReference>
<feature type="region of interest" description="Disordered" evidence="5">
    <location>
        <begin position="1"/>
        <end position="37"/>
    </location>
</feature>
<feature type="compositionally biased region" description="Basic and acidic residues" evidence="5">
    <location>
        <begin position="11"/>
        <end position="23"/>
    </location>
</feature>
<feature type="transmembrane region" description="Helical" evidence="6">
    <location>
        <begin position="436"/>
        <end position="460"/>
    </location>
</feature>
<dbReference type="InterPro" id="IPR036259">
    <property type="entry name" value="MFS_trans_sf"/>
</dbReference>
<comment type="subcellular location">
    <subcellularLocation>
        <location evidence="1">Membrane</location>
        <topology evidence="1">Multi-pass membrane protein</topology>
    </subcellularLocation>
</comment>
<dbReference type="InterPro" id="IPR011701">
    <property type="entry name" value="MFS"/>
</dbReference>
<feature type="transmembrane region" description="Helical" evidence="6">
    <location>
        <begin position="268"/>
        <end position="289"/>
    </location>
</feature>
<gene>
    <name evidence="8" type="ORF">MFIFM68171_03926</name>
</gene>
<accession>A0ABQ0G7J2</accession>